<comment type="subcellular location">
    <subcellularLocation>
        <location evidence="1">Nucleus</location>
    </subcellularLocation>
</comment>
<feature type="domain" description="HTH myb-type" evidence="10">
    <location>
        <begin position="88"/>
        <end position="142"/>
    </location>
</feature>
<dbReference type="PANTHER" id="PTHR47995:SF18">
    <property type="entry name" value="TRANSCRIPTION FACTOR MYB65"/>
    <property type="match status" value="1"/>
</dbReference>
<feature type="domain" description="Myb-like" evidence="9">
    <location>
        <begin position="35"/>
        <end position="87"/>
    </location>
</feature>
<dbReference type="PANTHER" id="PTHR47995">
    <property type="entry name" value="TRANSCRIPTION FACTOR MYB33-RELATED"/>
    <property type="match status" value="1"/>
</dbReference>
<dbReference type="PROSITE" id="PS50090">
    <property type="entry name" value="MYB_LIKE"/>
    <property type="match status" value="2"/>
</dbReference>
<dbReference type="InterPro" id="IPR001005">
    <property type="entry name" value="SANT/Myb"/>
</dbReference>
<reference evidence="11 12" key="1">
    <citation type="journal article" date="2020" name="IScience">
        <title>Genome Sequencing of the Endangered Kingdonia uniflora (Circaeasteraceae, Ranunculales) Reveals Potential Mechanisms of Evolutionary Specialization.</title>
        <authorList>
            <person name="Sun Y."/>
            <person name="Deng T."/>
            <person name="Zhang A."/>
            <person name="Moore M.J."/>
            <person name="Landis J.B."/>
            <person name="Lin N."/>
            <person name="Zhang H."/>
            <person name="Zhang X."/>
            <person name="Huang J."/>
            <person name="Zhang X."/>
            <person name="Sun H."/>
            <person name="Wang H."/>
        </authorList>
    </citation>
    <scope>NUCLEOTIDE SEQUENCE [LARGE SCALE GENOMIC DNA]</scope>
    <source>
        <strain evidence="11">TB1705</strain>
        <tissue evidence="11">Leaf</tissue>
    </source>
</reference>
<dbReference type="FunFam" id="1.10.10.60:FF:000001">
    <property type="entry name" value="MYB-related transcription factor"/>
    <property type="match status" value="1"/>
</dbReference>
<feature type="domain" description="HTH myb-type" evidence="10">
    <location>
        <begin position="35"/>
        <end position="87"/>
    </location>
</feature>
<feature type="domain" description="Myb-like" evidence="9">
    <location>
        <begin position="88"/>
        <end position="138"/>
    </location>
</feature>
<dbReference type="GO" id="GO:0003006">
    <property type="term" value="P:developmental process involved in reproduction"/>
    <property type="evidence" value="ECO:0007669"/>
    <property type="project" value="UniProtKB-ARBA"/>
</dbReference>
<feature type="region of interest" description="Disordered" evidence="8">
    <location>
        <begin position="354"/>
        <end position="374"/>
    </location>
</feature>
<organism evidence="11 12">
    <name type="scientific">Kingdonia uniflora</name>
    <dbReference type="NCBI Taxonomy" id="39325"/>
    <lineage>
        <taxon>Eukaryota</taxon>
        <taxon>Viridiplantae</taxon>
        <taxon>Streptophyta</taxon>
        <taxon>Embryophyta</taxon>
        <taxon>Tracheophyta</taxon>
        <taxon>Spermatophyta</taxon>
        <taxon>Magnoliopsida</taxon>
        <taxon>Ranunculales</taxon>
        <taxon>Circaeasteraceae</taxon>
        <taxon>Kingdonia</taxon>
    </lineage>
</organism>
<dbReference type="SUPFAM" id="SSF46689">
    <property type="entry name" value="Homeodomain-like"/>
    <property type="match status" value="1"/>
</dbReference>
<protein>
    <recommendedName>
        <fullName evidence="13">Transcription factor GAMYB</fullName>
    </recommendedName>
</protein>
<sequence>MSFTTNESEGEMLSKDLADSLSNDEGYFGGSSGSGPGQKKGPWTSAEDAILVDYVKKHGEGNWNSVQKNSGLSRCGKSCRLRWANHLRPNLKKGSFTLEEERQIVELHAKMGNKWARMAARLPGRTDNEIKNYWNTRIKRRQRAGLPLYPPDIPIYAFNESPQTKNTGEYSIRDRSHHDFLHANNYGIPDVKFDNLKGDQGGLSYVFPLLDISAQGSCQNYNFMRPKAHQPKRLRESEMFYSNFNGSLNNRFSPFGKFHNDAEPFNGSHAFVNGNFSTSKPFPEAVKLELPSLQFAETDLGSWDRYPLPQMSSFGSAGDCIQSPFPTGPLQSDCLSARNSGLLEVLLHEAQALKKSKSSEKSPNSSIATPSDLMDSSVLNPCEMTVWEEYGDHVSPLAQSAQSVFSEHTPTREKSVDEHLSDIKLEKVNLLSSPVRETQLDFSRPDALLGACWMDKQISECPKDQSVATDAIATFLGEDFCNDHKHTNGTSSYNEGWGLGSYSWNSMPAAFQMSEHL</sequence>
<evidence type="ECO:0000259" key="10">
    <source>
        <dbReference type="PROSITE" id="PS51294"/>
    </source>
</evidence>
<dbReference type="GO" id="GO:0009555">
    <property type="term" value="P:pollen development"/>
    <property type="evidence" value="ECO:0007669"/>
    <property type="project" value="UniProtKB-ARBA"/>
</dbReference>
<feature type="compositionally biased region" description="Gly residues" evidence="8">
    <location>
        <begin position="27"/>
        <end position="38"/>
    </location>
</feature>
<keyword evidence="4" id="KW-0238">DNA-binding</keyword>
<keyword evidence="7" id="KW-0539">Nucleus</keyword>
<keyword evidence="2" id="KW-0677">Repeat</keyword>
<name>A0A7J7MAI4_9MAGN</name>
<dbReference type="PROSITE" id="PS51294">
    <property type="entry name" value="HTH_MYB"/>
    <property type="match status" value="2"/>
</dbReference>
<dbReference type="FunFam" id="1.10.10.60:FF:000119">
    <property type="entry name" value="Transcription factor GAMYB"/>
    <property type="match status" value="1"/>
</dbReference>
<dbReference type="AlphaFoldDB" id="A0A7J7MAI4"/>
<evidence type="ECO:0000256" key="3">
    <source>
        <dbReference type="ARBA" id="ARBA00023015"/>
    </source>
</evidence>
<dbReference type="InterPro" id="IPR017930">
    <property type="entry name" value="Myb_dom"/>
</dbReference>
<evidence type="ECO:0000256" key="6">
    <source>
        <dbReference type="ARBA" id="ARBA00023163"/>
    </source>
</evidence>
<evidence type="ECO:0000259" key="9">
    <source>
        <dbReference type="PROSITE" id="PS50090"/>
    </source>
</evidence>
<dbReference type="GO" id="GO:0003677">
    <property type="term" value="F:DNA binding"/>
    <property type="evidence" value="ECO:0007669"/>
    <property type="project" value="UniProtKB-KW"/>
</dbReference>
<keyword evidence="12" id="KW-1185">Reference proteome</keyword>
<evidence type="ECO:0000256" key="1">
    <source>
        <dbReference type="ARBA" id="ARBA00004123"/>
    </source>
</evidence>
<evidence type="ECO:0000313" key="11">
    <source>
        <dbReference type="EMBL" id="KAF6151887.1"/>
    </source>
</evidence>
<proteinExistence type="predicted"/>
<keyword evidence="3" id="KW-0805">Transcription regulation</keyword>
<evidence type="ECO:0000256" key="5">
    <source>
        <dbReference type="ARBA" id="ARBA00023159"/>
    </source>
</evidence>
<dbReference type="EMBL" id="JACGCM010001659">
    <property type="protein sequence ID" value="KAF6151887.1"/>
    <property type="molecule type" value="Genomic_DNA"/>
</dbReference>
<evidence type="ECO:0000256" key="7">
    <source>
        <dbReference type="ARBA" id="ARBA00023242"/>
    </source>
</evidence>
<evidence type="ECO:0000256" key="8">
    <source>
        <dbReference type="SAM" id="MobiDB-lite"/>
    </source>
</evidence>
<dbReference type="InterPro" id="IPR009057">
    <property type="entry name" value="Homeodomain-like_sf"/>
</dbReference>
<comment type="caution">
    <text evidence="11">The sequence shown here is derived from an EMBL/GenBank/DDBJ whole genome shotgun (WGS) entry which is preliminary data.</text>
</comment>
<dbReference type="GO" id="GO:0005634">
    <property type="term" value="C:nucleus"/>
    <property type="evidence" value="ECO:0007669"/>
    <property type="project" value="UniProtKB-SubCell"/>
</dbReference>
<evidence type="ECO:0000256" key="4">
    <source>
        <dbReference type="ARBA" id="ARBA00023125"/>
    </source>
</evidence>
<dbReference type="OrthoDB" id="2143914at2759"/>
<evidence type="ECO:0008006" key="13">
    <source>
        <dbReference type="Google" id="ProtNLM"/>
    </source>
</evidence>
<dbReference type="CDD" id="cd00167">
    <property type="entry name" value="SANT"/>
    <property type="match status" value="2"/>
</dbReference>
<keyword evidence="5" id="KW-0010">Activator</keyword>
<evidence type="ECO:0000313" key="12">
    <source>
        <dbReference type="Proteomes" id="UP000541444"/>
    </source>
</evidence>
<accession>A0A7J7MAI4</accession>
<evidence type="ECO:0000256" key="2">
    <source>
        <dbReference type="ARBA" id="ARBA00022737"/>
    </source>
</evidence>
<feature type="region of interest" description="Disordered" evidence="8">
    <location>
        <begin position="1"/>
        <end position="43"/>
    </location>
</feature>
<dbReference type="Proteomes" id="UP000541444">
    <property type="component" value="Unassembled WGS sequence"/>
</dbReference>
<dbReference type="SMART" id="SM00717">
    <property type="entry name" value="SANT"/>
    <property type="match status" value="2"/>
</dbReference>
<dbReference type="Gene3D" id="1.10.10.60">
    <property type="entry name" value="Homeodomain-like"/>
    <property type="match status" value="2"/>
</dbReference>
<dbReference type="Pfam" id="PF00249">
    <property type="entry name" value="Myb_DNA-binding"/>
    <property type="match status" value="2"/>
</dbReference>
<gene>
    <name evidence="11" type="ORF">GIB67_010461</name>
</gene>
<keyword evidence="6" id="KW-0804">Transcription</keyword>